<dbReference type="EMBL" id="AC183436">
    <property type="protein sequence ID" value="ABD63167.1"/>
    <property type="molecule type" value="Genomic_DNA"/>
</dbReference>
<organism evidence="3">
    <name type="scientific">Asparagus officinalis</name>
    <name type="common">Garden asparagus</name>
    <dbReference type="NCBI Taxonomy" id="4686"/>
    <lineage>
        <taxon>Eukaryota</taxon>
        <taxon>Viridiplantae</taxon>
        <taxon>Streptophyta</taxon>
        <taxon>Embryophyta</taxon>
        <taxon>Tracheophyta</taxon>
        <taxon>Spermatophyta</taxon>
        <taxon>Magnoliopsida</taxon>
        <taxon>Liliopsida</taxon>
        <taxon>Asparagales</taxon>
        <taxon>Asparagaceae</taxon>
        <taxon>Asparagoideae</taxon>
        <taxon>Asparagus</taxon>
    </lineage>
</organism>
<reference evidence="3" key="1">
    <citation type="submission" date="2006-03" db="EMBL/GenBank/DDBJ databases">
        <title>Comparative Sequence and Genetic Analyses of Asparagus BACs Reveal No Microsynteny with Onion or Rice.</title>
        <authorList>
            <person name="Jernej J."/>
            <person name="Telgmann A."/>
            <person name="Jung C."/>
            <person name="Cheung F."/>
            <person name="Havey M.J."/>
            <person name="Town C.D."/>
        </authorList>
    </citation>
    <scope>NUCLEOTIDE SEQUENCE</scope>
</reference>
<name>Q2A9Z4_ASPOF</name>
<dbReference type="GO" id="GO:0008270">
    <property type="term" value="F:zinc ion binding"/>
    <property type="evidence" value="ECO:0007669"/>
    <property type="project" value="UniProtKB-KW"/>
</dbReference>
<dbReference type="GO" id="GO:0003676">
    <property type="term" value="F:nucleic acid binding"/>
    <property type="evidence" value="ECO:0007669"/>
    <property type="project" value="InterPro"/>
</dbReference>
<gene>
    <name evidence="3" type="ORF">20.t00019</name>
</gene>
<keyword evidence="1" id="KW-0863">Zinc-finger</keyword>
<keyword evidence="1" id="KW-0862">Zinc</keyword>
<dbReference type="InterPro" id="IPR001878">
    <property type="entry name" value="Znf_CCHC"/>
</dbReference>
<dbReference type="SUPFAM" id="SSF57756">
    <property type="entry name" value="Retrovirus zinc finger-like domains"/>
    <property type="match status" value="1"/>
</dbReference>
<keyword evidence="1" id="KW-0479">Metal-binding</keyword>
<dbReference type="InterPro" id="IPR036875">
    <property type="entry name" value="Znf_CCHC_sf"/>
</dbReference>
<dbReference type="Pfam" id="PF00098">
    <property type="entry name" value="zf-CCHC"/>
    <property type="match status" value="1"/>
</dbReference>
<evidence type="ECO:0000259" key="2">
    <source>
        <dbReference type="PROSITE" id="PS50158"/>
    </source>
</evidence>
<dbReference type="AlphaFoldDB" id="Q2A9Z4"/>
<dbReference type="Gene3D" id="4.10.60.10">
    <property type="entry name" value="Zinc finger, CCHC-type"/>
    <property type="match status" value="1"/>
</dbReference>
<evidence type="ECO:0000313" key="3">
    <source>
        <dbReference type="EMBL" id="ABD63167.1"/>
    </source>
</evidence>
<evidence type="ECO:0000256" key="1">
    <source>
        <dbReference type="PROSITE-ProRule" id="PRU00047"/>
    </source>
</evidence>
<proteinExistence type="predicted"/>
<accession>Q2A9Z4</accession>
<sequence>MGTSIFGSDRTPPLVLAPSLLPLDDPIEVGDKHQYAVEARVDRAKSEAVEGEPRVRERNLVLASWGSMGVSGKCFECNEPGHIAKDCPKLKEKYMKYKKKKAMYAGWEESEPSDSDSDEEGAKLALHNPNVCFMANEDEVISEAESESFYMQCDIAMALEELNFEFKRMSKEYSSFKNLHASCDIKLEQLTTSLALKDELLGDLDFENKQLRSKIKRLEIEGFRTRPTHAYANYNHHGRNRIKDNHDFYGLIWVPKGTKTTNHQGPKTWGTSRQRRKEMWYLDSGCSHHMTGNKELFATLSRIEGGNVSFGGGEKVNQDVKCLAAIDENPWIWHKRLGHANMELISKLSKKNLVKGLPSLHFIKDTICEDCAKDHHDKFDSKIDVGIFLGYAPRSKAYRVFNKRSLVVEESINVTFDETNIGSQVVLPRKDDDDDIEGGLDLLQINDTPSIEVQKDVDSTNAQEQVEPPKAWKFTSNHPKEQIIGSPSKGVITRSKALSECDVLLHGKKWAIFEKRSTTTKMESCFLIVLGSPNTKSILTSCQGRSGTGRGVYRPVFCLRCFANWQVRHCPINFATSLLRLGQ</sequence>
<dbReference type="InterPro" id="IPR025724">
    <property type="entry name" value="GAG-pre-integrase_dom"/>
</dbReference>
<feature type="domain" description="CCHC-type" evidence="2">
    <location>
        <begin position="73"/>
        <end position="89"/>
    </location>
</feature>
<dbReference type="Pfam" id="PF13976">
    <property type="entry name" value="gag_pre-integrs"/>
    <property type="match status" value="1"/>
</dbReference>
<dbReference type="SMART" id="SM00343">
    <property type="entry name" value="ZnF_C2HC"/>
    <property type="match status" value="1"/>
</dbReference>
<dbReference type="PROSITE" id="PS50158">
    <property type="entry name" value="ZF_CCHC"/>
    <property type="match status" value="1"/>
</dbReference>
<protein>
    <submittedName>
        <fullName evidence="3">Zinc knuckle family protein</fullName>
    </submittedName>
</protein>